<dbReference type="EMBL" id="JARJLM010000595">
    <property type="protein sequence ID" value="MDF3838470.1"/>
    <property type="molecule type" value="Genomic_DNA"/>
</dbReference>
<reference evidence="9 10" key="1">
    <citation type="submission" date="2023-03" db="EMBL/GenBank/DDBJ databases">
        <title>Draft assemblies of triclosan tolerant bacteria isolated from returned activated sludge.</title>
        <authorList>
            <person name="Van Hamelsveld S."/>
        </authorList>
    </citation>
    <scope>NUCLEOTIDE SEQUENCE [LARGE SCALE GENOMIC DNA]</scope>
    <source>
        <strain evidence="9 10">GW210010_S58</strain>
    </source>
</reference>
<keyword evidence="2" id="KW-0479">Metal-binding</keyword>
<evidence type="ECO:0000256" key="6">
    <source>
        <dbReference type="ARBA" id="ARBA00023125"/>
    </source>
</evidence>
<protein>
    <submittedName>
        <fullName evidence="9">FlhC family transcriptional regulator</fullName>
    </submittedName>
</protein>
<evidence type="ECO:0000256" key="5">
    <source>
        <dbReference type="ARBA" id="ARBA00023015"/>
    </source>
</evidence>
<evidence type="ECO:0000256" key="4">
    <source>
        <dbReference type="ARBA" id="ARBA00022833"/>
    </source>
</evidence>
<dbReference type="Pfam" id="PF05280">
    <property type="entry name" value="FlhC"/>
    <property type="match status" value="1"/>
</dbReference>
<sequence length="214" mass="24398">MTSRIEWRIRNLALARNCAELGARVRTIHLITGLAIPELIRLLFNDRRPPPRGRAPDTRDWYHRANLLYQIEACLLISTLRHLRGAGFSPGDSLVDAYRHYRSLCRPPWRISFDRAFDLAAQTEGIWLTRSPGFSLLICPACGSTFIDSLGATALTNEHCPFCKLLHRHRADHRLQLAFPAPPNLGAMEVLQRLQRYAWHRTAIARDNDGQASQ</sequence>
<keyword evidence="1" id="KW-0963">Cytoplasm</keyword>
<keyword evidence="3" id="KW-1005">Bacterial flagellum biogenesis</keyword>
<dbReference type="SUPFAM" id="SSF160930">
    <property type="entry name" value="FlhC-like"/>
    <property type="match status" value="1"/>
</dbReference>
<dbReference type="RefSeq" id="WP_276268425.1">
    <property type="nucleotide sequence ID" value="NZ_JARJLM010000595.1"/>
</dbReference>
<evidence type="ECO:0000313" key="10">
    <source>
        <dbReference type="Proteomes" id="UP001216674"/>
    </source>
</evidence>
<gene>
    <name evidence="9" type="ORF">P3W85_36890</name>
</gene>
<dbReference type="Proteomes" id="UP001216674">
    <property type="component" value="Unassembled WGS sequence"/>
</dbReference>
<evidence type="ECO:0000256" key="7">
    <source>
        <dbReference type="ARBA" id="ARBA00023159"/>
    </source>
</evidence>
<evidence type="ECO:0000256" key="8">
    <source>
        <dbReference type="ARBA" id="ARBA00023163"/>
    </source>
</evidence>
<organism evidence="9 10">
    <name type="scientific">Cupriavidus basilensis</name>
    <dbReference type="NCBI Taxonomy" id="68895"/>
    <lineage>
        <taxon>Bacteria</taxon>
        <taxon>Pseudomonadati</taxon>
        <taxon>Pseudomonadota</taxon>
        <taxon>Betaproteobacteria</taxon>
        <taxon>Burkholderiales</taxon>
        <taxon>Burkholderiaceae</taxon>
        <taxon>Cupriavidus</taxon>
    </lineage>
</organism>
<comment type="caution">
    <text evidence="9">The sequence shown here is derived from an EMBL/GenBank/DDBJ whole genome shotgun (WGS) entry which is preliminary data.</text>
</comment>
<evidence type="ECO:0000256" key="2">
    <source>
        <dbReference type="ARBA" id="ARBA00022723"/>
    </source>
</evidence>
<keyword evidence="4" id="KW-0862">Zinc</keyword>
<accession>A0ABT6B0R0</accession>
<evidence type="ECO:0000313" key="9">
    <source>
        <dbReference type="EMBL" id="MDF3838470.1"/>
    </source>
</evidence>
<evidence type="ECO:0000256" key="3">
    <source>
        <dbReference type="ARBA" id="ARBA00022795"/>
    </source>
</evidence>
<keyword evidence="10" id="KW-1185">Reference proteome</keyword>
<keyword evidence="8" id="KW-0804">Transcription</keyword>
<keyword evidence="6" id="KW-0238">DNA-binding</keyword>
<name>A0ABT6B0R0_9BURK</name>
<evidence type="ECO:0000256" key="1">
    <source>
        <dbReference type="ARBA" id="ARBA00022490"/>
    </source>
</evidence>
<dbReference type="InterPro" id="IPR007944">
    <property type="entry name" value="FlhC"/>
</dbReference>
<proteinExistence type="predicted"/>
<keyword evidence="7" id="KW-0010">Activator</keyword>
<keyword evidence="5" id="KW-0805">Transcription regulation</keyword>